<proteinExistence type="predicted"/>
<comment type="caution">
    <text evidence="7">The sequence shown here is derived from an EMBL/GenBank/DDBJ whole genome shotgun (WGS) entry which is preliminary data.</text>
</comment>
<feature type="transmembrane region" description="Helical" evidence="5">
    <location>
        <begin position="76"/>
        <end position="96"/>
    </location>
</feature>
<organism evidence="7 8">
    <name type="scientific">Streptomyces rugosispiralis</name>
    <dbReference type="NCBI Taxonomy" id="2967341"/>
    <lineage>
        <taxon>Bacteria</taxon>
        <taxon>Bacillati</taxon>
        <taxon>Actinomycetota</taxon>
        <taxon>Actinomycetes</taxon>
        <taxon>Kitasatosporales</taxon>
        <taxon>Streptomycetaceae</taxon>
        <taxon>Streptomyces</taxon>
    </lineage>
</organism>
<evidence type="ECO:0000256" key="2">
    <source>
        <dbReference type="ARBA" id="ARBA00022692"/>
    </source>
</evidence>
<keyword evidence="8" id="KW-1185">Reference proteome</keyword>
<feature type="transmembrane region" description="Helical" evidence="5">
    <location>
        <begin position="389"/>
        <end position="411"/>
    </location>
</feature>
<feature type="transmembrane region" description="Helical" evidence="5">
    <location>
        <begin position="40"/>
        <end position="64"/>
    </location>
</feature>
<evidence type="ECO:0000313" key="7">
    <source>
        <dbReference type="EMBL" id="MCQ8187221.1"/>
    </source>
</evidence>
<dbReference type="RefSeq" id="WP_256648399.1">
    <property type="nucleotide sequence ID" value="NZ_JANIAA010000001.1"/>
</dbReference>
<name>A0ABT1UQE0_9ACTN</name>
<protein>
    <submittedName>
        <fullName evidence="7">FUSC family protein</fullName>
    </submittedName>
</protein>
<feature type="transmembrane region" description="Helical" evidence="5">
    <location>
        <begin position="129"/>
        <end position="147"/>
    </location>
</feature>
<reference evidence="7 8" key="1">
    <citation type="submission" date="2022-07" db="EMBL/GenBank/DDBJ databases">
        <authorList>
            <person name="Phongsopitanun W."/>
            <person name="Tanasupawat S."/>
        </authorList>
    </citation>
    <scope>NUCLEOTIDE SEQUENCE [LARGE SCALE GENOMIC DNA]</scope>
    <source>
        <strain evidence="7 8">RCU-064</strain>
    </source>
</reference>
<keyword evidence="2 5" id="KW-0812">Transmembrane</keyword>
<feature type="transmembrane region" description="Helical" evidence="5">
    <location>
        <begin position="102"/>
        <end position="122"/>
    </location>
</feature>
<feature type="transmembrane region" description="Helical" evidence="5">
    <location>
        <begin position="153"/>
        <end position="170"/>
    </location>
</feature>
<evidence type="ECO:0000256" key="1">
    <source>
        <dbReference type="ARBA" id="ARBA00004141"/>
    </source>
</evidence>
<evidence type="ECO:0000313" key="8">
    <source>
        <dbReference type="Proteomes" id="UP001204746"/>
    </source>
</evidence>
<evidence type="ECO:0000259" key="6">
    <source>
        <dbReference type="Pfam" id="PF13515"/>
    </source>
</evidence>
<feature type="transmembrane region" description="Helical" evidence="5">
    <location>
        <begin position="470"/>
        <end position="488"/>
    </location>
</feature>
<evidence type="ECO:0000256" key="5">
    <source>
        <dbReference type="SAM" id="Phobius"/>
    </source>
</evidence>
<feature type="domain" description="Integral membrane bound transporter" evidence="6">
    <location>
        <begin position="356"/>
        <end position="479"/>
    </location>
</feature>
<accession>A0ABT1UQE0</accession>
<sequence length="642" mass="66178">MRAFRTPPDWLTHPLRGVRALRGPVPWAAMVRGALGVGPVVAVGVASGHTPFGMLTGLGAMFAHINDRPATRATRVVRIGLPALAGAVGLLTGAWLGTLGLGTWIALALAAVGLVSGAISAIGPVCSSAGVQLMVLAVVGAGMPLPVSPPARAGLLLIGAAWVIAMAALLPRVIPSRQAAPSGEREAVAAVYDALADLMTAVGTDGGQAARRKLSAAYDAAYEALYAHRLPLHRVDEEERRSRDRLAVAGALSEGILTLLWEDEPVPERIARTPAQLARSVRTGLPPGRLPAPVPDTAGNVAMHRAVLLAARVFDGEPAPPVGAVVPGHRQRLRRALGPAGREYAARVALCVGASTALAQQLPGDHWYWLPATAAFLVKPDMGPLVSRALSRALGTAVGVAVFGALATLLAPGAGDPGTWPVAVAAVCSALIPVSVRHFALQTAVLTPLLLSLVYLGGDTDPGFTRLTDTLLACGVVLAAGALPGLGGPRAQVSVRLSLAVRATRDHLDRVLTAEAPYATRLRLRREAYRALADARRAVEVASAEHPPFGRDLAAWGPVVLALEKIVDAVTACGVRLDQGAPQPDPALAARLRAALSDLADAVATRRPPTDLVLPARAAVGDCATIADVTAGLRTVRDLAAR</sequence>
<keyword evidence="3 5" id="KW-1133">Transmembrane helix</keyword>
<gene>
    <name evidence="7" type="ORF">NP777_02920</name>
</gene>
<feature type="transmembrane region" description="Helical" evidence="5">
    <location>
        <begin position="439"/>
        <end position="458"/>
    </location>
</feature>
<comment type="subcellular location">
    <subcellularLocation>
        <location evidence="1">Membrane</location>
        <topology evidence="1">Multi-pass membrane protein</topology>
    </subcellularLocation>
</comment>
<dbReference type="Proteomes" id="UP001204746">
    <property type="component" value="Unassembled WGS sequence"/>
</dbReference>
<evidence type="ECO:0000256" key="3">
    <source>
        <dbReference type="ARBA" id="ARBA00022989"/>
    </source>
</evidence>
<keyword evidence="4 5" id="KW-0472">Membrane</keyword>
<evidence type="ECO:0000256" key="4">
    <source>
        <dbReference type="ARBA" id="ARBA00023136"/>
    </source>
</evidence>
<dbReference type="InterPro" id="IPR049453">
    <property type="entry name" value="Memb_transporter_dom"/>
</dbReference>
<dbReference type="Pfam" id="PF13515">
    <property type="entry name" value="FUSC_2"/>
    <property type="match status" value="1"/>
</dbReference>
<dbReference type="EMBL" id="JANIAA010000001">
    <property type="protein sequence ID" value="MCQ8187221.1"/>
    <property type="molecule type" value="Genomic_DNA"/>
</dbReference>